<evidence type="ECO:0000259" key="1">
    <source>
        <dbReference type="Pfam" id="PF16363"/>
    </source>
</evidence>
<dbReference type="CDD" id="cd05252">
    <property type="entry name" value="CDP_GD_SDR_e"/>
    <property type="match status" value="1"/>
</dbReference>
<dbReference type="Pfam" id="PF16363">
    <property type="entry name" value="GDP_Man_Dehyd"/>
    <property type="match status" value="1"/>
</dbReference>
<proteinExistence type="predicted"/>
<name>A0AAE6FT71_9PROT</name>
<dbReference type="AlphaFoldDB" id="A0AAE6FT71"/>
<dbReference type="PANTHER" id="PTHR43000">
    <property type="entry name" value="DTDP-D-GLUCOSE 4,6-DEHYDRATASE-RELATED"/>
    <property type="match status" value="1"/>
</dbReference>
<keyword evidence="3" id="KW-1185">Reference proteome</keyword>
<dbReference type="Gene3D" id="3.40.50.720">
    <property type="entry name" value="NAD(P)-binding Rossmann-like Domain"/>
    <property type="match status" value="1"/>
</dbReference>
<organism evidence="2 3">
    <name type="scientific">Candidatus Methylopumilus rimovensis</name>
    <dbReference type="NCBI Taxonomy" id="2588535"/>
    <lineage>
        <taxon>Bacteria</taxon>
        <taxon>Pseudomonadati</taxon>
        <taxon>Pseudomonadota</taxon>
        <taxon>Betaproteobacteria</taxon>
        <taxon>Nitrosomonadales</taxon>
        <taxon>Methylophilaceae</taxon>
        <taxon>Candidatus Methylopumilus</taxon>
    </lineage>
</organism>
<sequence>MRDMKEVFNVFKGRRVFITGHTGFKGSWLAYMLHRVGADVTGFSLSASREKNNFSLLALDKKVNHIIGDVRDFSHLNESLTKFQPEFVFHLAAQALVRTSYSDPVDTFSTNIQGSINLLESVRQSNSVRSLVYITSDKCYENVEWIWGYRENDPLGGRDPYSASKAAAEIVFSSYEKSFFNSNPKIGVASARAGNVIGGGDWALDRIIPDCVRAIESDTTIFLRNPFSTRPWQHVLEPLSGYLTLAFNLYHNPKKYSGAWNFGPSTQEIKTVKDVADIMVKHIGKGRVEILNSANNIHEANLLQLNCDKAHQLLNWYPRWTVGETLDATAIWYKSVLNGGDAEEITISQLNAYFRSFI</sequence>
<evidence type="ECO:0000313" key="3">
    <source>
        <dbReference type="Proteomes" id="UP000312102"/>
    </source>
</evidence>
<accession>A0AAE6FT71</accession>
<dbReference type="EMBL" id="CP040986">
    <property type="protein sequence ID" value="QDD13376.1"/>
    <property type="molecule type" value="Genomic_DNA"/>
</dbReference>
<dbReference type="InterPro" id="IPR036291">
    <property type="entry name" value="NAD(P)-bd_dom_sf"/>
</dbReference>
<dbReference type="NCBIfam" id="TIGR02622">
    <property type="entry name" value="CDP_4_6_dhtase"/>
    <property type="match status" value="1"/>
</dbReference>
<dbReference type="KEGG" id="mrk:FIT61_02735"/>
<dbReference type="InterPro" id="IPR016040">
    <property type="entry name" value="NAD(P)-bd_dom"/>
</dbReference>
<dbReference type="InterPro" id="IPR013445">
    <property type="entry name" value="CDP_4_6_deHydtase"/>
</dbReference>
<feature type="domain" description="NAD(P)-binding" evidence="1">
    <location>
        <begin position="17"/>
        <end position="327"/>
    </location>
</feature>
<keyword evidence="2" id="KW-0456">Lyase</keyword>
<reference evidence="2 3" key="1">
    <citation type="journal article" date="2019" name="ISME J.">
        <title>Evolution in action: habitat transition from sediment to the pelagial leads to genome streamlining in Methylophilaceae.</title>
        <authorList>
            <person name="Salcher M."/>
            <person name="Schaefle D."/>
            <person name="Kaspar M."/>
            <person name="Neuenschwander S.M."/>
            <person name="Ghai R."/>
        </authorList>
    </citation>
    <scope>NUCLEOTIDE SEQUENCE [LARGE SCALE GENOMIC DNA]</scope>
    <source>
        <strain evidence="2 3">MMS-RI-1</strain>
    </source>
</reference>
<gene>
    <name evidence="2" type="primary">rfbG</name>
    <name evidence="2" type="ORF">FIT61_02735</name>
</gene>
<dbReference type="Gene3D" id="3.90.25.10">
    <property type="entry name" value="UDP-galactose 4-epimerase, domain 1"/>
    <property type="match status" value="1"/>
</dbReference>
<dbReference type="GO" id="GO:0047733">
    <property type="term" value="F:CDP-glucose 4,6-dehydratase activity"/>
    <property type="evidence" value="ECO:0007669"/>
    <property type="project" value="UniProtKB-EC"/>
</dbReference>
<dbReference type="EC" id="4.2.1.45" evidence="2"/>
<evidence type="ECO:0000313" key="2">
    <source>
        <dbReference type="EMBL" id="QDD13376.1"/>
    </source>
</evidence>
<dbReference type="SUPFAM" id="SSF51735">
    <property type="entry name" value="NAD(P)-binding Rossmann-fold domains"/>
    <property type="match status" value="1"/>
</dbReference>
<dbReference type="Proteomes" id="UP000312102">
    <property type="component" value="Chromosome"/>
</dbReference>
<protein>
    <submittedName>
        <fullName evidence="2">CDP-glucose 4,6-dehydratase</fullName>
        <ecNumber evidence="2">4.2.1.45</ecNumber>
    </submittedName>
</protein>